<feature type="transmembrane region" description="Helical" evidence="11">
    <location>
        <begin position="140"/>
        <end position="159"/>
    </location>
</feature>
<evidence type="ECO:0000256" key="4">
    <source>
        <dbReference type="ARBA" id="ARBA00022519"/>
    </source>
</evidence>
<dbReference type="KEGG" id="ome:OLMES_4772"/>
<evidence type="ECO:0000256" key="10">
    <source>
        <dbReference type="ARBA" id="ARBA00023192"/>
    </source>
</evidence>
<keyword evidence="2 11" id="KW-0813">Transport</keyword>
<keyword evidence="9 11" id="KW-0472">Membrane</keyword>
<dbReference type="Proteomes" id="UP000196027">
    <property type="component" value="Chromosome"/>
</dbReference>
<keyword evidence="5 11" id="KW-0028">Amino-acid biosynthesis</keyword>
<accession>A0A1Y0IE89</accession>
<keyword evidence="6 11" id="KW-0812">Transmembrane</keyword>
<gene>
    <name evidence="11 12" type="primary">cysZ</name>
    <name evidence="12" type="ORF">OLMES_4772</name>
</gene>
<name>A0A1Y0IE89_9GAMM</name>
<keyword evidence="7 11" id="KW-1133">Transmembrane helix</keyword>
<dbReference type="HAMAP" id="MF_00468">
    <property type="entry name" value="CysZ"/>
    <property type="match status" value="1"/>
</dbReference>
<feature type="transmembrane region" description="Helical" evidence="11">
    <location>
        <begin position="203"/>
        <end position="230"/>
    </location>
</feature>
<dbReference type="PANTHER" id="PTHR37468:SF1">
    <property type="entry name" value="SULFATE TRANSPORTER CYSZ"/>
    <property type="match status" value="1"/>
</dbReference>
<evidence type="ECO:0000256" key="1">
    <source>
        <dbReference type="ARBA" id="ARBA00004141"/>
    </source>
</evidence>
<dbReference type="EMBL" id="CP021425">
    <property type="protein sequence ID" value="ARU58761.1"/>
    <property type="molecule type" value="Genomic_DNA"/>
</dbReference>
<dbReference type="PANTHER" id="PTHR37468">
    <property type="entry name" value="SULFATE TRANSPORTER CYSZ"/>
    <property type="match status" value="1"/>
</dbReference>
<dbReference type="RefSeq" id="WP_087463504.1">
    <property type="nucleotide sequence ID" value="NZ_CP021425.1"/>
</dbReference>
<evidence type="ECO:0000256" key="6">
    <source>
        <dbReference type="ARBA" id="ARBA00022692"/>
    </source>
</evidence>
<dbReference type="InterPro" id="IPR050480">
    <property type="entry name" value="CysZ-like"/>
</dbReference>
<dbReference type="InterPro" id="IPR059112">
    <property type="entry name" value="CysZ/EI24"/>
</dbReference>
<comment type="similarity">
    <text evidence="11">Belongs to the CysZ family.</text>
</comment>
<feature type="transmembrane region" description="Helical" evidence="11">
    <location>
        <begin position="26"/>
        <end position="50"/>
    </location>
</feature>
<dbReference type="GO" id="GO:0000103">
    <property type="term" value="P:sulfate assimilation"/>
    <property type="evidence" value="ECO:0007669"/>
    <property type="project" value="InterPro"/>
</dbReference>
<keyword evidence="4 11" id="KW-0997">Cell inner membrane</keyword>
<evidence type="ECO:0000256" key="5">
    <source>
        <dbReference type="ARBA" id="ARBA00022605"/>
    </source>
</evidence>
<proteinExistence type="inferred from homology"/>
<keyword evidence="13" id="KW-1185">Reference proteome</keyword>
<evidence type="ECO:0000256" key="11">
    <source>
        <dbReference type="HAMAP-Rule" id="MF_00468"/>
    </source>
</evidence>
<keyword evidence="8 11" id="KW-0764">Sulfate transport</keyword>
<dbReference type="Pfam" id="PF07264">
    <property type="entry name" value="EI24"/>
    <property type="match status" value="1"/>
</dbReference>
<evidence type="ECO:0000256" key="3">
    <source>
        <dbReference type="ARBA" id="ARBA00022475"/>
    </source>
</evidence>
<protein>
    <recommendedName>
        <fullName evidence="11">Sulfate transporter CysZ</fullName>
    </recommendedName>
</protein>
<organism evidence="12 13">
    <name type="scientific">Oleiphilus messinensis</name>
    <dbReference type="NCBI Taxonomy" id="141451"/>
    <lineage>
        <taxon>Bacteria</taxon>
        <taxon>Pseudomonadati</taxon>
        <taxon>Pseudomonadota</taxon>
        <taxon>Gammaproteobacteria</taxon>
        <taxon>Oceanospirillales</taxon>
        <taxon>Oleiphilaceae</taxon>
        <taxon>Oleiphilus</taxon>
    </lineage>
</organism>
<evidence type="ECO:0000256" key="2">
    <source>
        <dbReference type="ARBA" id="ARBA00022448"/>
    </source>
</evidence>
<dbReference type="OrthoDB" id="5292355at2"/>
<feature type="transmembrane region" description="Helical" evidence="11">
    <location>
        <begin position="70"/>
        <end position="103"/>
    </location>
</feature>
<keyword evidence="3 11" id="KW-1003">Cell membrane</keyword>
<dbReference type="InterPro" id="IPR022985">
    <property type="entry name" value="Sulfate_CysZ"/>
</dbReference>
<reference evidence="12 13" key="1">
    <citation type="submission" date="2017-05" db="EMBL/GenBank/DDBJ databases">
        <title>Genomic insights into alkan degradation activity of Oleiphilus messinensis.</title>
        <authorList>
            <person name="Kozyavkin S.A."/>
            <person name="Slesarev A.I."/>
            <person name="Golyshin P.N."/>
            <person name="Korzhenkov A."/>
            <person name="Golyshina O.N."/>
            <person name="Toshchakov S.V."/>
        </authorList>
    </citation>
    <scope>NUCLEOTIDE SEQUENCE [LARGE SCALE GENOMIC DNA]</scope>
    <source>
        <strain evidence="12 13">ME102</strain>
    </source>
</reference>
<comment type="subcellular location">
    <subcellularLocation>
        <location evidence="11">Cell inner membrane</location>
        <topology evidence="11">Multi-pass membrane protein</topology>
    </subcellularLocation>
    <subcellularLocation>
        <location evidence="1">Membrane</location>
        <topology evidence="1">Multi-pass membrane protein</topology>
    </subcellularLocation>
</comment>
<comment type="function">
    <text evidence="11">High affinity, high specificity proton-dependent sulfate transporter, which mediates sulfate uptake. Provides the sulfur source for the cysteine synthesis pathway.</text>
</comment>
<sequence length="251" mass="27991">MSGNVFKGLGYLSEGFSLISQPGLRLFVVIPLVLNVFLFFAFSALMASFFSDLLAWVMSGLPEWLAFIEWLLWAVYGLVIILLFAYGFVALANFVGAPFYGYLSELTQKKLTGKPVEVEGGWIAFLKSIPRSLLREVHKILYYLPRAILLLILGFVPVINLLAALLWLLFSGWMMAVQYVDYPSDNNAETFAQMKQKLARKRLTALGFGLPVFFAAMVPVLNLIVVPAAVCGATAYWVREEQELTAQAQSL</sequence>
<dbReference type="GO" id="GO:0005886">
    <property type="term" value="C:plasma membrane"/>
    <property type="evidence" value="ECO:0007669"/>
    <property type="project" value="UniProtKB-SubCell"/>
</dbReference>
<evidence type="ECO:0000256" key="8">
    <source>
        <dbReference type="ARBA" id="ARBA00023032"/>
    </source>
</evidence>
<keyword evidence="10 11" id="KW-0198">Cysteine biosynthesis</keyword>
<evidence type="ECO:0000313" key="12">
    <source>
        <dbReference type="EMBL" id="ARU58761.1"/>
    </source>
</evidence>
<evidence type="ECO:0000256" key="9">
    <source>
        <dbReference type="ARBA" id="ARBA00023136"/>
    </source>
</evidence>
<evidence type="ECO:0000313" key="13">
    <source>
        <dbReference type="Proteomes" id="UP000196027"/>
    </source>
</evidence>
<dbReference type="AlphaFoldDB" id="A0A1Y0IE89"/>
<dbReference type="GO" id="GO:0019344">
    <property type="term" value="P:cysteine biosynthetic process"/>
    <property type="evidence" value="ECO:0007669"/>
    <property type="project" value="UniProtKB-UniRule"/>
</dbReference>
<dbReference type="GO" id="GO:0009675">
    <property type="term" value="F:high-affinity sulfate:proton symporter activity"/>
    <property type="evidence" value="ECO:0007669"/>
    <property type="project" value="TreeGrafter"/>
</dbReference>
<dbReference type="NCBIfam" id="NF003433">
    <property type="entry name" value="PRK04949.1"/>
    <property type="match status" value="1"/>
</dbReference>
<evidence type="ECO:0000256" key="7">
    <source>
        <dbReference type="ARBA" id="ARBA00022989"/>
    </source>
</evidence>